<dbReference type="OrthoDB" id="3362494at2759"/>
<dbReference type="Pfam" id="PF08101">
    <property type="entry name" value="Msb1-Mug8_dom"/>
    <property type="match status" value="1"/>
</dbReference>
<evidence type="ECO:0000313" key="3">
    <source>
        <dbReference type="EMBL" id="KAH7171277.1"/>
    </source>
</evidence>
<proteinExistence type="predicted"/>
<accession>A0A9P9FR50</accession>
<comment type="caution">
    <text evidence="3">The sequence shown here is derived from an EMBL/GenBank/DDBJ whole genome shotgun (WGS) entry which is preliminary data.</text>
</comment>
<feature type="domain" description="Meiotically up-regulated protein Msb1/Mug8" evidence="2">
    <location>
        <begin position="43"/>
        <end position="224"/>
    </location>
</feature>
<evidence type="ECO:0000313" key="4">
    <source>
        <dbReference type="Proteomes" id="UP000738349"/>
    </source>
</evidence>
<dbReference type="AlphaFoldDB" id="A0A9P9FR50"/>
<protein>
    <recommendedName>
        <fullName evidence="2">Meiotically up-regulated protein Msb1/Mug8 domain-containing protein</fullName>
    </recommendedName>
</protein>
<name>A0A9P9FR50_9HYPO</name>
<reference evidence="3" key="1">
    <citation type="journal article" date="2021" name="Nat. Commun.">
        <title>Genetic determinants of endophytism in the Arabidopsis root mycobiome.</title>
        <authorList>
            <person name="Mesny F."/>
            <person name="Miyauchi S."/>
            <person name="Thiergart T."/>
            <person name="Pickel B."/>
            <person name="Atanasova L."/>
            <person name="Karlsson M."/>
            <person name="Huettel B."/>
            <person name="Barry K.W."/>
            <person name="Haridas S."/>
            <person name="Chen C."/>
            <person name="Bauer D."/>
            <person name="Andreopoulos W."/>
            <person name="Pangilinan J."/>
            <person name="LaButti K."/>
            <person name="Riley R."/>
            <person name="Lipzen A."/>
            <person name="Clum A."/>
            <person name="Drula E."/>
            <person name="Henrissat B."/>
            <person name="Kohler A."/>
            <person name="Grigoriev I.V."/>
            <person name="Martin F.M."/>
            <person name="Hacquard S."/>
        </authorList>
    </citation>
    <scope>NUCLEOTIDE SEQUENCE</scope>
    <source>
        <strain evidence="3">MPI-CAGE-AT-0147</strain>
    </source>
</reference>
<dbReference type="PANTHER" id="PTHR28093">
    <property type="entry name" value="MORPHOGENESIS-RELATED PROTEIN MSB1"/>
    <property type="match status" value="1"/>
</dbReference>
<gene>
    <name evidence="3" type="ORF">EDB81DRAFT_194685</name>
</gene>
<dbReference type="InterPro" id="IPR012965">
    <property type="entry name" value="Msb1/Mug8_dom"/>
</dbReference>
<organism evidence="3 4">
    <name type="scientific">Dactylonectria macrodidyma</name>
    <dbReference type="NCBI Taxonomy" id="307937"/>
    <lineage>
        <taxon>Eukaryota</taxon>
        <taxon>Fungi</taxon>
        <taxon>Dikarya</taxon>
        <taxon>Ascomycota</taxon>
        <taxon>Pezizomycotina</taxon>
        <taxon>Sordariomycetes</taxon>
        <taxon>Hypocreomycetidae</taxon>
        <taxon>Hypocreales</taxon>
        <taxon>Nectriaceae</taxon>
        <taxon>Dactylonectria</taxon>
    </lineage>
</organism>
<sequence>MVGISAQGRWSLRRGLRVLAKVCLSVWVIPNYTLSQAIKLMRHRAADATAHLLYAYLRKYYDPERGGSNAAKLVRMYVEPHYPPKMSSLLQKRACKVVLEVRELASTPWELLERAGRTDGVPAVLRELIGFSSTKRLTPECLNVLDAIERHVQQWDSRDASDDHEQRPAFRQQTHLSAARVINVTQMALDEDFWRAWVQSNSPEETPERSLMFGQSIVVRTQQRDLVFGGTVTANDSSDVPEWVVFEEVKAVKKVKDMEAEEGNTFKKYNAIRRFNMPKFKSPRRPMRLGKSNDVNEAQQ</sequence>
<keyword evidence="4" id="KW-1185">Reference proteome</keyword>
<dbReference type="EMBL" id="JAGMUV010000002">
    <property type="protein sequence ID" value="KAH7171277.1"/>
    <property type="molecule type" value="Genomic_DNA"/>
</dbReference>
<feature type="region of interest" description="Disordered" evidence="1">
    <location>
        <begin position="278"/>
        <end position="300"/>
    </location>
</feature>
<dbReference type="PANTHER" id="PTHR28093:SF1">
    <property type="entry name" value="MORPHOGENESIS-RELATED PROTEIN MSB1"/>
    <property type="match status" value="1"/>
</dbReference>
<evidence type="ECO:0000259" key="2">
    <source>
        <dbReference type="Pfam" id="PF08101"/>
    </source>
</evidence>
<evidence type="ECO:0000256" key="1">
    <source>
        <dbReference type="SAM" id="MobiDB-lite"/>
    </source>
</evidence>
<dbReference type="InterPro" id="IPR037508">
    <property type="entry name" value="Msb1/Mug8"/>
</dbReference>
<dbReference type="Proteomes" id="UP000738349">
    <property type="component" value="Unassembled WGS sequence"/>
</dbReference>